<name>A0A2S8SS09_9BACT</name>
<organism evidence="2 3">
    <name type="scientific">Abditibacterium utsteinense</name>
    <dbReference type="NCBI Taxonomy" id="1960156"/>
    <lineage>
        <taxon>Bacteria</taxon>
        <taxon>Pseudomonadati</taxon>
        <taxon>Abditibacteriota</taxon>
        <taxon>Abditibacteriia</taxon>
        <taxon>Abditibacteriales</taxon>
        <taxon>Abditibacteriaceae</taxon>
        <taxon>Abditibacterium</taxon>
    </lineage>
</organism>
<dbReference type="Pfam" id="PF03781">
    <property type="entry name" value="FGE-sulfatase"/>
    <property type="match status" value="1"/>
</dbReference>
<feature type="domain" description="Sulfatase-modifying factor enzyme-like" evidence="1">
    <location>
        <begin position="7"/>
        <end position="259"/>
    </location>
</feature>
<dbReference type="Gene3D" id="3.90.1580.10">
    <property type="entry name" value="paralog of FGE (formylglycine-generating enzyme)"/>
    <property type="match status" value="1"/>
</dbReference>
<dbReference type="InterPro" id="IPR005532">
    <property type="entry name" value="SUMF_dom"/>
</dbReference>
<sequence>MGEDRPEIARASDGEGLVRVVSVAPFEMSATVVTVAQFAAFIEATGYCTSVEEFGWSYVFHRHLSVETRKHARGYSGEGTWWIGVDGASWKHPEGSGSHIKQRDDHPAVHVSWLDAQAFCAWSETRLPSEAEWEFAARGGLARKIFPWGDELLPKDKKGRAEHRMNVWQGKFPDLDTGADGFKNTAPARSFAPNDFGFYNMTGNVWQWCADWFRTGQTRAIRGGSFLCHSSYCNRYRCAARTGNTEDATSSHAGFRVAR</sequence>
<protein>
    <submittedName>
        <fullName evidence="2">Formylglycine-generating enzyme, required for sulfatase activity, contains SUMF1/FGE domain</fullName>
    </submittedName>
</protein>
<gene>
    <name evidence="2" type="ORF">B1R32_11040</name>
</gene>
<evidence type="ECO:0000259" key="1">
    <source>
        <dbReference type="Pfam" id="PF03781"/>
    </source>
</evidence>
<accession>A0A2S8SS09</accession>
<evidence type="ECO:0000313" key="3">
    <source>
        <dbReference type="Proteomes" id="UP000237684"/>
    </source>
</evidence>
<dbReference type="SUPFAM" id="SSF56436">
    <property type="entry name" value="C-type lectin-like"/>
    <property type="match status" value="1"/>
</dbReference>
<dbReference type="PANTHER" id="PTHR23150:SF19">
    <property type="entry name" value="FORMYLGLYCINE-GENERATING ENZYME"/>
    <property type="match status" value="1"/>
</dbReference>
<dbReference type="InterPro" id="IPR042095">
    <property type="entry name" value="SUMF_sf"/>
</dbReference>
<comment type="caution">
    <text evidence="2">The sequence shown here is derived from an EMBL/GenBank/DDBJ whole genome shotgun (WGS) entry which is preliminary data.</text>
</comment>
<dbReference type="GO" id="GO:0120147">
    <property type="term" value="F:formylglycine-generating oxidase activity"/>
    <property type="evidence" value="ECO:0007669"/>
    <property type="project" value="TreeGrafter"/>
</dbReference>
<dbReference type="PANTHER" id="PTHR23150">
    <property type="entry name" value="SULFATASE MODIFYING FACTOR 1, 2"/>
    <property type="match status" value="1"/>
</dbReference>
<dbReference type="InterPro" id="IPR051043">
    <property type="entry name" value="Sulfatase_Mod_Factor_Kinase"/>
</dbReference>
<proteinExistence type="predicted"/>
<evidence type="ECO:0000313" key="2">
    <source>
        <dbReference type="EMBL" id="PQV63577.1"/>
    </source>
</evidence>
<dbReference type="Proteomes" id="UP000237684">
    <property type="component" value="Unassembled WGS sequence"/>
</dbReference>
<keyword evidence="3" id="KW-1185">Reference proteome</keyword>
<dbReference type="EMBL" id="NIGF01000010">
    <property type="protein sequence ID" value="PQV63577.1"/>
    <property type="molecule type" value="Genomic_DNA"/>
</dbReference>
<dbReference type="InParanoid" id="A0A2S8SS09"/>
<dbReference type="InterPro" id="IPR016187">
    <property type="entry name" value="CTDL_fold"/>
</dbReference>
<dbReference type="AlphaFoldDB" id="A0A2S8SS09"/>
<reference evidence="2 3" key="1">
    <citation type="journal article" date="2018" name="Syst. Appl. Microbiol.">
        <title>Abditibacterium utsteinense sp. nov., the first cultivated member of candidate phylum FBP, isolated from ice-free Antarctic soil samples.</title>
        <authorList>
            <person name="Tahon G."/>
            <person name="Tytgat B."/>
            <person name="Lebbe L."/>
            <person name="Carlier A."/>
            <person name="Willems A."/>
        </authorList>
    </citation>
    <scope>NUCLEOTIDE SEQUENCE [LARGE SCALE GENOMIC DNA]</scope>
    <source>
        <strain evidence="2 3">LMG 29911</strain>
    </source>
</reference>